<comment type="subcellular location">
    <subcellularLocation>
        <location evidence="1">Cell membrane</location>
        <topology evidence="1">Multi-pass membrane protein</topology>
    </subcellularLocation>
</comment>
<dbReference type="RefSeq" id="WP_066667348.1">
    <property type="nucleotide sequence ID" value="NZ_LYVF01000099.1"/>
</dbReference>
<dbReference type="Gene3D" id="1.20.81.30">
    <property type="entry name" value="Type II secretion system (T2SS), domain F"/>
    <property type="match status" value="1"/>
</dbReference>
<organism evidence="8 9">
    <name type="scientific">Desulfotomaculum copahuensis</name>
    <dbReference type="NCBI Taxonomy" id="1838280"/>
    <lineage>
        <taxon>Bacteria</taxon>
        <taxon>Bacillati</taxon>
        <taxon>Bacillota</taxon>
        <taxon>Clostridia</taxon>
        <taxon>Eubacteriales</taxon>
        <taxon>Desulfotomaculaceae</taxon>
        <taxon>Desulfotomaculum</taxon>
    </lineage>
</organism>
<dbReference type="Pfam" id="PF00482">
    <property type="entry name" value="T2SSF"/>
    <property type="match status" value="1"/>
</dbReference>
<dbReference type="PANTHER" id="PTHR35007">
    <property type="entry name" value="INTEGRAL MEMBRANE PROTEIN-RELATED"/>
    <property type="match status" value="1"/>
</dbReference>
<feature type="transmembrane region" description="Helical" evidence="6">
    <location>
        <begin position="93"/>
        <end position="113"/>
    </location>
</feature>
<evidence type="ECO:0000256" key="2">
    <source>
        <dbReference type="ARBA" id="ARBA00022475"/>
    </source>
</evidence>
<gene>
    <name evidence="8" type="ORF">A6M21_07600</name>
</gene>
<evidence type="ECO:0000256" key="4">
    <source>
        <dbReference type="ARBA" id="ARBA00022989"/>
    </source>
</evidence>
<evidence type="ECO:0000256" key="3">
    <source>
        <dbReference type="ARBA" id="ARBA00022692"/>
    </source>
</evidence>
<dbReference type="OrthoDB" id="2111718at2"/>
<keyword evidence="3 6" id="KW-0812">Transmembrane</keyword>
<evidence type="ECO:0000259" key="7">
    <source>
        <dbReference type="Pfam" id="PF00482"/>
    </source>
</evidence>
<keyword evidence="5 6" id="KW-0472">Membrane</keyword>
<accession>A0A1B7LG22</accession>
<feature type="domain" description="Type II secretion system protein GspF" evidence="7">
    <location>
        <begin position="152"/>
        <end position="281"/>
    </location>
</feature>
<evidence type="ECO:0000256" key="6">
    <source>
        <dbReference type="SAM" id="Phobius"/>
    </source>
</evidence>
<keyword evidence="2" id="KW-1003">Cell membrane</keyword>
<sequence length="293" mass="31590">MIFALLAGAAVFCLIVGLWAWRNSNPIDERIRRMKGEKTTLRERVAASLRDLGEMAQKRAPRALLDLVGGGRLAVMLRLAGSPFGMTAEEYQGLRLVAAVMGILAAVLCTVSGVGPLPALVFLAAGVALPGLWLERTADKTRRQARRKFGYFIRQLAVGAAGKVALLDIFDDLAGTADRDPLAREAQIIVEDVRRGGKSLSEAVQDMARELDLPEANELAAELAGAERFGGGNLAQDLRRLAHTLDDRKESEDMAAIQKAEVLITAIIAVTVMVSGSIFMVGGMLINFTNVWH</sequence>
<keyword evidence="4 6" id="KW-1133">Transmembrane helix</keyword>
<dbReference type="Proteomes" id="UP000078532">
    <property type="component" value="Unassembled WGS sequence"/>
</dbReference>
<dbReference type="PANTHER" id="PTHR35007:SF2">
    <property type="entry name" value="PILUS ASSEMBLE PROTEIN"/>
    <property type="match status" value="1"/>
</dbReference>
<feature type="transmembrane region" description="Helical" evidence="6">
    <location>
        <begin position="119"/>
        <end position="138"/>
    </location>
</feature>
<dbReference type="STRING" id="1838280.A6M21_07600"/>
<dbReference type="InterPro" id="IPR042094">
    <property type="entry name" value="T2SS_GspF_sf"/>
</dbReference>
<evidence type="ECO:0000313" key="8">
    <source>
        <dbReference type="EMBL" id="OAT83692.1"/>
    </source>
</evidence>
<dbReference type="EMBL" id="LYVF01000099">
    <property type="protein sequence ID" value="OAT83692.1"/>
    <property type="molecule type" value="Genomic_DNA"/>
</dbReference>
<evidence type="ECO:0000313" key="9">
    <source>
        <dbReference type="Proteomes" id="UP000078532"/>
    </source>
</evidence>
<name>A0A1B7LG22_9FIRM</name>
<comment type="caution">
    <text evidence="8">The sequence shown here is derived from an EMBL/GenBank/DDBJ whole genome shotgun (WGS) entry which is preliminary data.</text>
</comment>
<reference evidence="8 9" key="1">
    <citation type="submission" date="2016-04" db="EMBL/GenBank/DDBJ databases">
        <authorList>
            <person name="Evans L.H."/>
            <person name="Alamgir A."/>
            <person name="Owens N."/>
            <person name="Weber N.D."/>
            <person name="Virtaneva K."/>
            <person name="Barbian K."/>
            <person name="Babar A."/>
            <person name="Rosenke K."/>
        </authorList>
    </citation>
    <scope>NUCLEOTIDE SEQUENCE [LARGE SCALE GENOMIC DNA]</scope>
    <source>
        <strain evidence="8 9">LMa1</strain>
    </source>
</reference>
<dbReference type="InterPro" id="IPR018076">
    <property type="entry name" value="T2SS_GspF_dom"/>
</dbReference>
<dbReference type="GO" id="GO:0005886">
    <property type="term" value="C:plasma membrane"/>
    <property type="evidence" value="ECO:0007669"/>
    <property type="project" value="UniProtKB-SubCell"/>
</dbReference>
<keyword evidence="9" id="KW-1185">Reference proteome</keyword>
<protein>
    <recommendedName>
        <fullName evidence="7">Type II secretion system protein GspF domain-containing protein</fullName>
    </recommendedName>
</protein>
<evidence type="ECO:0000256" key="5">
    <source>
        <dbReference type="ARBA" id="ARBA00023136"/>
    </source>
</evidence>
<dbReference type="AlphaFoldDB" id="A0A1B7LG22"/>
<proteinExistence type="predicted"/>
<evidence type="ECO:0000256" key="1">
    <source>
        <dbReference type="ARBA" id="ARBA00004651"/>
    </source>
</evidence>
<feature type="transmembrane region" description="Helical" evidence="6">
    <location>
        <begin position="262"/>
        <end position="286"/>
    </location>
</feature>